<reference evidence="2 3" key="1">
    <citation type="submission" date="2021-06" db="EMBL/GenBank/DDBJ databases">
        <title>Caerostris extrusa draft genome.</title>
        <authorList>
            <person name="Kono N."/>
            <person name="Arakawa K."/>
        </authorList>
    </citation>
    <scope>NUCLEOTIDE SEQUENCE [LARGE SCALE GENOMIC DNA]</scope>
</reference>
<evidence type="ECO:0000256" key="1">
    <source>
        <dbReference type="SAM" id="SignalP"/>
    </source>
</evidence>
<sequence length="89" mass="9767">MSLFIFIFIYANLKITVATASQPLHKRDALLSLAATVAPRLQKSFATAGAYLNSQVTALAEDESPPDEIKVIRAVNCVQVAEFFVKNRL</sequence>
<accession>A0AAV4Y7N0</accession>
<gene>
    <name evidence="2" type="ORF">CEXT_40511</name>
</gene>
<name>A0AAV4Y7N0_CAEEX</name>
<keyword evidence="3" id="KW-1185">Reference proteome</keyword>
<evidence type="ECO:0000313" key="2">
    <source>
        <dbReference type="EMBL" id="GIZ03407.1"/>
    </source>
</evidence>
<organism evidence="2 3">
    <name type="scientific">Caerostris extrusa</name>
    <name type="common">Bark spider</name>
    <name type="synonym">Caerostris bankana</name>
    <dbReference type="NCBI Taxonomy" id="172846"/>
    <lineage>
        <taxon>Eukaryota</taxon>
        <taxon>Metazoa</taxon>
        <taxon>Ecdysozoa</taxon>
        <taxon>Arthropoda</taxon>
        <taxon>Chelicerata</taxon>
        <taxon>Arachnida</taxon>
        <taxon>Araneae</taxon>
        <taxon>Araneomorphae</taxon>
        <taxon>Entelegynae</taxon>
        <taxon>Araneoidea</taxon>
        <taxon>Araneidae</taxon>
        <taxon>Caerostris</taxon>
    </lineage>
</organism>
<dbReference type="AlphaFoldDB" id="A0AAV4Y7N0"/>
<protein>
    <submittedName>
        <fullName evidence="2">Uncharacterized protein</fullName>
    </submittedName>
</protein>
<comment type="caution">
    <text evidence="2">The sequence shown here is derived from an EMBL/GenBank/DDBJ whole genome shotgun (WGS) entry which is preliminary data.</text>
</comment>
<keyword evidence="1" id="KW-0732">Signal</keyword>
<dbReference type="Proteomes" id="UP001054945">
    <property type="component" value="Unassembled WGS sequence"/>
</dbReference>
<dbReference type="EMBL" id="BPLR01001598">
    <property type="protein sequence ID" value="GIZ03407.1"/>
    <property type="molecule type" value="Genomic_DNA"/>
</dbReference>
<feature type="signal peptide" evidence="1">
    <location>
        <begin position="1"/>
        <end position="20"/>
    </location>
</feature>
<feature type="chain" id="PRO_5043539991" evidence="1">
    <location>
        <begin position="21"/>
        <end position="89"/>
    </location>
</feature>
<evidence type="ECO:0000313" key="3">
    <source>
        <dbReference type="Proteomes" id="UP001054945"/>
    </source>
</evidence>
<proteinExistence type="predicted"/>